<dbReference type="PROSITE" id="PS51471">
    <property type="entry name" value="FE2OG_OXY"/>
    <property type="match status" value="1"/>
</dbReference>
<dbReference type="SUPFAM" id="SSF81383">
    <property type="entry name" value="F-box domain"/>
    <property type="match status" value="1"/>
</dbReference>
<dbReference type="InterPro" id="IPR001810">
    <property type="entry name" value="F-box_dom"/>
</dbReference>
<evidence type="ECO:0000313" key="9">
    <source>
        <dbReference type="EMBL" id="KAI6648043.1"/>
    </source>
</evidence>
<reference evidence="9 10" key="1">
    <citation type="journal article" date="2023" name="BMC Biol.">
        <title>The compact genome of the sponge Oopsacas minuta (Hexactinellida) is lacking key metazoan core genes.</title>
        <authorList>
            <person name="Santini S."/>
            <person name="Schenkelaars Q."/>
            <person name="Jourda C."/>
            <person name="Duchesne M."/>
            <person name="Belahbib H."/>
            <person name="Rocher C."/>
            <person name="Selva M."/>
            <person name="Riesgo A."/>
            <person name="Vervoort M."/>
            <person name="Leys S.P."/>
            <person name="Kodjabachian L."/>
            <person name="Le Bivic A."/>
            <person name="Borchiellini C."/>
            <person name="Claverie J.M."/>
            <person name="Renard E."/>
        </authorList>
    </citation>
    <scope>NUCLEOTIDE SEQUENCE [LARGE SCALE GENOMIC DNA]</scope>
    <source>
        <strain evidence="9">SPO-2</strain>
    </source>
</reference>
<dbReference type="Pfam" id="PF12937">
    <property type="entry name" value="F-box-like"/>
    <property type="match status" value="1"/>
</dbReference>
<dbReference type="SUPFAM" id="SSF53067">
    <property type="entry name" value="Actin-like ATPase domain"/>
    <property type="match status" value="1"/>
</dbReference>
<evidence type="ECO:0000256" key="6">
    <source>
        <dbReference type="ARBA" id="ARBA00023004"/>
    </source>
</evidence>
<evidence type="ECO:0000256" key="1">
    <source>
        <dbReference type="ARBA" id="ARBA00001961"/>
    </source>
</evidence>
<evidence type="ECO:0000256" key="3">
    <source>
        <dbReference type="ARBA" id="ARBA00022896"/>
    </source>
</evidence>
<dbReference type="SMART" id="SM00702">
    <property type="entry name" value="P4Hc"/>
    <property type="match status" value="1"/>
</dbReference>
<keyword evidence="2" id="KW-0479">Metal-binding</keyword>
<dbReference type="InterPro" id="IPR005123">
    <property type="entry name" value="Oxoglu/Fe-dep_dioxygenase_dom"/>
</dbReference>
<evidence type="ECO:0000313" key="10">
    <source>
        <dbReference type="Proteomes" id="UP001165289"/>
    </source>
</evidence>
<evidence type="ECO:0000259" key="8">
    <source>
        <dbReference type="PROSITE" id="PS51471"/>
    </source>
</evidence>
<keyword evidence="4" id="KW-0223">Dioxygenase</keyword>
<dbReference type="InterPro" id="IPR006620">
    <property type="entry name" value="Pro_4_hyd_alph"/>
</dbReference>
<organism evidence="9 10">
    <name type="scientific">Oopsacas minuta</name>
    <dbReference type="NCBI Taxonomy" id="111878"/>
    <lineage>
        <taxon>Eukaryota</taxon>
        <taxon>Metazoa</taxon>
        <taxon>Porifera</taxon>
        <taxon>Hexactinellida</taxon>
        <taxon>Hexasterophora</taxon>
        <taxon>Lyssacinosida</taxon>
        <taxon>Leucopsacidae</taxon>
        <taxon>Oopsacas</taxon>
    </lineage>
</organism>
<keyword evidence="10" id="KW-1185">Reference proteome</keyword>
<evidence type="ECO:0008006" key="11">
    <source>
        <dbReference type="Google" id="ProtNLM"/>
    </source>
</evidence>
<dbReference type="PROSITE" id="PS50181">
    <property type="entry name" value="FBOX"/>
    <property type="match status" value="1"/>
</dbReference>
<dbReference type="Pfam" id="PF13640">
    <property type="entry name" value="2OG-FeII_Oxy_3"/>
    <property type="match status" value="1"/>
</dbReference>
<dbReference type="Proteomes" id="UP001165289">
    <property type="component" value="Unassembled WGS sequence"/>
</dbReference>
<dbReference type="GO" id="GO:0005783">
    <property type="term" value="C:endoplasmic reticulum"/>
    <property type="evidence" value="ECO:0007669"/>
    <property type="project" value="TreeGrafter"/>
</dbReference>
<keyword evidence="6" id="KW-0408">Iron</keyword>
<dbReference type="Gene3D" id="1.20.1280.50">
    <property type="match status" value="1"/>
</dbReference>
<dbReference type="Gene3D" id="3.30.420.40">
    <property type="match status" value="1"/>
</dbReference>
<dbReference type="PANTHER" id="PTHR10869">
    <property type="entry name" value="PROLYL 4-HYDROXYLASE ALPHA SUBUNIT"/>
    <property type="match status" value="1"/>
</dbReference>
<dbReference type="PANTHER" id="PTHR10869:SF236">
    <property type="entry name" value="PROLYL 4-HYDROXYLASE ALPHA SUBUNIT DOMAIN-CONTAINING PROTEIN"/>
    <property type="match status" value="1"/>
</dbReference>
<dbReference type="InterPro" id="IPR043129">
    <property type="entry name" value="ATPase_NBD"/>
</dbReference>
<dbReference type="GO" id="GO:0005506">
    <property type="term" value="F:iron ion binding"/>
    <property type="evidence" value="ECO:0007669"/>
    <property type="project" value="InterPro"/>
</dbReference>
<feature type="domain" description="Fe2OG dioxygenase" evidence="8">
    <location>
        <begin position="143"/>
        <end position="246"/>
    </location>
</feature>
<feature type="domain" description="F-box" evidence="7">
    <location>
        <begin position="309"/>
        <end position="355"/>
    </location>
</feature>
<evidence type="ECO:0000256" key="5">
    <source>
        <dbReference type="ARBA" id="ARBA00023002"/>
    </source>
</evidence>
<evidence type="ECO:0000259" key="7">
    <source>
        <dbReference type="PROSITE" id="PS50181"/>
    </source>
</evidence>
<evidence type="ECO:0000256" key="2">
    <source>
        <dbReference type="ARBA" id="ARBA00022723"/>
    </source>
</evidence>
<dbReference type="InterPro" id="IPR036047">
    <property type="entry name" value="F-box-like_dom_sf"/>
</dbReference>
<comment type="caution">
    <text evidence="9">The sequence shown here is derived from an EMBL/GenBank/DDBJ whole genome shotgun (WGS) entry which is preliminary data.</text>
</comment>
<sequence>MATALINNFQECQYEKEITTKPMLETAKENFIPLPFCESLKATHSNINRKELSDIPNCHSFILKHLLTPKECKFFIRECEKVGFGNLSNKFPTYYRVNDRILTLSHQMADAIFARIQPLLTRHDVIRIRPIGFGNEGTWRPIRLNECIKIMKYTSGGHFTPHFDGPWVPREDESSVYTVLIYLNTDYTGGETKFIDEKDRKHVYHKVKPSVGMGLIFNHDTFHEGTPVLKGVKYLLRTEMMFRRMDTQMIPNPLKYSQSESYNTALTLYRKSNLLEKVGDQEGFTDTYLRAISLQMAAQRSVSDEYYGELKRLTLPYELYIKIFSYLSAKDVVICMEVCKVWYDLAMDGGLWFELYKRRWSHGHKVDIYLSETPINPLVIDWYGNFKARIRMRSADRCAVIDMGGYNIRCANVLNKSGVVHTSEMRSVVARVSGIYDIHMRRGNYDRWFCGENALAGYGNQCTQVVKRGSIDDITLLPEILYGLYIDCKIYPRTTSVLCLVNPLYCASVGLKISNLLHFTYQHPCIRCTPQSVAVCVGNGTANGIVVNYGYESGWISLVSNCNSIACKEFELSVETEHVFILIQQIVETAGLTNVNLCLYFIGGNLKDDLIHKLKQSYNKSKDYMKYINKVVYNSNPNATLLAGAEYANSLKCNNLGIFNKNMSKSIDVLKTGLPNFQIVYKYYWEMIEFHDFESL</sequence>
<dbReference type="GO" id="GO:0031418">
    <property type="term" value="F:L-ascorbic acid binding"/>
    <property type="evidence" value="ECO:0007669"/>
    <property type="project" value="UniProtKB-KW"/>
</dbReference>
<dbReference type="SMART" id="SM00256">
    <property type="entry name" value="FBOX"/>
    <property type="match status" value="1"/>
</dbReference>
<keyword evidence="5" id="KW-0560">Oxidoreductase</keyword>
<accession>A0AAV7JGP4</accession>
<dbReference type="InterPro" id="IPR045054">
    <property type="entry name" value="P4HA-like"/>
</dbReference>
<comment type="cofactor">
    <cofactor evidence="1">
        <name>L-ascorbate</name>
        <dbReference type="ChEBI" id="CHEBI:38290"/>
    </cofactor>
</comment>
<dbReference type="EMBL" id="JAKMXF010000333">
    <property type="protein sequence ID" value="KAI6648043.1"/>
    <property type="molecule type" value="Genomic_DNA"/>
</dbReference>
<keyword evidence="3" id="KW-0847">Vitamin C</keyword>
<evidence type="ECO:0000256" key="4">
    <source>
        <dbReference type="ARBA" id="ARBA00022964"/>
    </source>
</evidence>
<dbReference type="Gene3D" id="2.60.120.620">
    <property type="entry name" value="q2cbj1_9rhob like domain"/>
    <property type="match status" value="1"/>
</dbReference>
<protein>
    <recommendedName>
        <fullName evidence="11">Fe2OG dioxygenase domain-containing protein</fullName>
    </recommendedName>
</protein>
<name>A0AAV7JGP4_9METZ</name>
<dbReference type="InterPro" id="IPR044862">
    <property type="entry name" value="Pro_4_hyd_alph_FE2OG_OXY"/>
</dbReference>
<dbReference type="GO" id="GO:0004656">
    <property type="term" value="F:procollagen-proline 4-dioxygenase activity"/>
    <property type="evidence" value="ECO:0007669"/>
    <property type="project" value="TreeGrafter"/>
</dbReference>
<proteinExistence type="predicted"/>
<dbReference type="AlphaFoldDB" id="A0AAV7JGP4"/>
<gene>
    <name evidence="9" type="ORF">LOD99_8245</name>
</gene>